<feature type="domain" description="EamA" evidence="3">
    <location>
        <begin position="120"/>
        <end position="276"/>
    </location>
</feature>
<feature type="transmembrane region" description="Helical" evidence="2">
    <location>
        <begin position="230"/>
        <end position="251"/>
    </location>
</feature>
<proteinExistence type="inferred from homology"/>
<feature type="transmembrane region" description="Helical" evidence="2">
    <location>
        <begin position="206"/>
        <end position="225"/>
    </location>
</feature>
<organism evidence="4 5">
    <name type="scientific">Ostreococcus lucimarinus (strain CCE9901)</name>
    <dbReference type="NCBI Taxonomy" id="436017"/>
    <lineage>
        <taxon>Eukaryota</taxon>
        <taxon>Viridiplantae</taxon>
        <taxon>Chlorophyta</taxon>
        <taxon>Mamiellophyceae</taxon>
        <taxon>Mamiellales</taxon>
        <taxon>Bathycoccaceae</taxon>
        <taxon>Ostreococcus</taxon>
    </lineage>
</organism>
<dbReference type="GO" id="GO:0016020">
    <property type="term" value="C:membrane"/>
    <property type="evidence" value="ECO:0007669"/>
    <property type="project" value="InterPro"/>
</dbReference>
<evidence type="ECO:0000313" key="4">
    <source>
        <dbReference type="EMBL" id="ABO95883.1"/>
    </source>
</evidence>
<protein>
    <recommendedName>
        <fullName evidence="3">EamA domain-containing protein</fullName>
    </recommendedName>
</protein>
<evidence type="ECO:0000256" key="1">
    <source>
        <dbReference type="ARBA" id="ARBA00007635"/>
    </source>
</evidence>
<keyword evidence="5" id="KW-1185">Reference proteome</keyword>
<keyword evidence="2" id="KW-0472">Membrane</keyword>
<dbReference type="Pfam" id="PF00892">
    <property type="entry name" value="EamA"/>
    <property type="match status" value="1"/>
</dbReference>
<dbReference type="PANTHER" id="PTHR22911">
    <property type="entry name" value="ACYL-MALONYL CONDENSING ENZYME-RELATED"/>
    <property type="match status" value="1"/>
</dbReference>
<keyword evidence="2" id="KW-1133">Transmembrane helix</keyword>
<dbReference type="Gramene" id="ABO95883">
    <property type="protein sequence ID" value="ABO95883"/>
    <property type="gene ID" value="OSTLU_31360"/>
</dbReference>
<feature type="transmembrane region" description="Helical" evidence="2">
    <location>
        <begin position="53"/>
        <end position="74"/>
    </location>
</feature>
<dbReference type="GeneID" id="5001427"/>
<feature type="transmembrane region" description="Helical" evidence="2">
    <location>
        <begin position="23"/>
        <end position="41"/>
    </location>
</feature>
<evidence type="ECO:0000313" key="5">
    <source>
        <dbReference type="Proteomes" id="UP000001568"/>
    </source>
</evidence>
<dbReference type="AlphaFoldDB" id="A4RWJ7"/>
<dbReference type="InterPro" id="IPR000620">
    <property type="entry name" value="EamA_dom"/>
</dbReference>
<keyword evidence="2" id="KW-0812">Transmembrane</keyword>
<comment type="similarity">
    <text evidence="1">Belongs to the drug/metabolite transporter (DMT) superfamily. Plant drug/metabolite exporter (P-DME) (TC 2.A.7.4) family.</text>
</comment>
<accession>A4RWJ7</accession>
<feature type="transmembrane region" description="Helical" evidence="2">
    <location>
        <begin position="159"/>
        <end position="181"/>
    </location>
</feature>
<dbReference type="EMBL" id="CP000584">
    <property type="protein sequence ID" value="ABO95883.1"/>
    <property type="molecule type" value="Genomic_DNA"/>
</dbReference>
<name>A4RWJ7_OSTLU</name>
<dbReference type="KEGG" id="olu:OSTLU_31360"/>
<feature type="transmembrane region" description="Helical" evidence="2">
    <location>
        <begin position="257"/>
        <end position="278"/>
    </location>
</feature>
<evidence type="ECO:0000259" key="3">
    <source>
        <dbReference type="Pfam" id="PF00892"/>
    </source>
</evidence>
<evidence type="ECO:0000256" key="2">
    <source>
        <dbReference type="SAM" id="Phobius"/>
    </source>
</evidence>
<dbReference type="RefSeq" id="XP_001417590.1">
    <property type="nucleotide sequence ID" value="XM_001417553.1"/>
</dbReference>
<gene>
    <name evidence="4" type="ORF">OSTLU_31360</name>
</gene>
<dbReference type="Proteomes" id="UP000001568">
    <property type="component" value="Chromosome 4"/>
</dbReference>
<dbReference type="HOGENOM" id="CLU_919492_0_0_1"/>
<feature type="transmembrane region" description="Helical" evidence="2">
    <location>
        <begin position="119"/>
        <end position="138"/>
    </location>
</feature>
<reference evidence="4 5" key="1">
    <citation type="journal article" date="2007" name="Proc. Natl. Acad. Sci. U.S.A.">
        <title>The tiny eukaryote Ostreococcus provides genomic insights into the paradox of plankton speciation.</title>
        <authorList>
            <person name="Palenik B."/>
            <person name="Grimwood J."/>
            <person name="Aerts A."/>
            <person name="Rouze P."/>
            <person name="Salamov A."/>
            <person name="Putnam N."/>
            <person name="Dupont C."/>
            <person name="Jorgensen R."/>
            <person name="Derelle E."/>
            <person name="Rombauts S."/>
            <person name="Zhou K."/>
            <person name="Otillar R."/>
            <person name="Merchant S.S."/>
            <person name="Podell S."/>
            <person name="Gaasterland T."/>
            <person name="Napoli C."/>
            <person name="Gendler K."/>
            <person name="Manuell A."/>
            <person name="Tai V."/>
            <person name="Vallon O."/>
            <person name="Piganeau G."/>
            <person name="Jancek S."/>
            <person name="Heijde M."/>
            <person name="Jabbari K."/>
            <person name="Bowler C."/>
            <person name="Lohr M."/>
            <person name="Robbens S."/>
            <person name="Werner G."/>
            <person name="Dubchak I."/>
            <person name="Pazour G.J."/>
            <person name="Ren Q."/>
            <person name="Paulsen I."/>
            <person name="Delwiche C."/>
            <person name="Schmutz J."/>
            <person name="Rokhsar D."/>
            <person name="Van de Peer Y."/>
            <person name="Moreau H."/>
            <person name="Grigoriev I.V."/>
        </authorList>
    </citation>
    <scope>NUCLEOTIDE SEQUENCE [LARGE SCALE GENOMIC DNA]</scope>
    <source>
        <strain evidence="4 5">CCE9901</strain>
    </source>
</reference>
<dbReference type="PANTHER" id="PTHR22911:SF76">
    <property type="entry name" value="EAMA DOMAIN-CONTAINING PROTEIN"/>
    <property type="match status" value="1"/>
</dbReference>
<sequence length="303" mass="33180">MFLFPSLCWSCFTDDSIRWTKTVILTLFVVGVCLELSYATWNIALEMTTFPRTALFAQVHPVFILLGAACAAFVSRHAQSELVTFPSRTEWFGVGVTISGAIITTTYSNRRDQQRPSTITGDLVALCSAISYAGYIASMRRTQNAMYPGLQPRITNASVFIVQGFATIIMMMCSFLILAIVPDQADWSLTPPYGVFAWPHCDDVRFIIAVGVLIAVGHLAITVAVQNLPLLVASVSLTLLPIVQTLFSHALVGTPILTVREIVGAIVTILGVALTTVAHDKSLAEKHRENEEDSRRISIDNRS</sequence>